<evidence type="ECO:0008006" key="3">
    <source>
        <dbReference type="Google" id="ProtNLM"/>
    </source>
</evidence>
<reference evidence="1 2" key="1">
    <citation type="submission" date="2024-10" db="EMBL/GenBank/DDBJ databases">
        <authorList>
            <person name="Yibar A."/>
            <person name="Saticioglu I.B."/>
            <person name="Duman M."/>
            <person name="Ajmi N."/>
            <person name="Gurler F."/>
            <person name="Ay H."/>
            <person name="Onuk E."/>
            <person name="Guler S."/>
            <person name="Romalde J.L."/>
        </authorList>
    </citation>
    <scope>NUCLEOTIDE SEQUENCE [LARGE SCALE GENOMIC DNA]</scope>
    <source>
        <strain evidence="1 2">14-MA-B</strain>
    </source>
</reference>
<organism evidence="1 2">
    <name type="scientific">Vibrio rumoiensis</name>
    <dbReference type="NCBI Taxonomy" id="76258"/>
    <lineage>
        <taxon>Bacteria</taxon>
        <taxon>Pseudomonadati</taxon>
        <taxon>Pseudomonadota</taxon>
        <taxon>Gammaproteobacteria</taxon>
        <taxon>Vibrionales</taxon>
        <taxon>Vibrionaceae</taxon>
        <taxon>Vibrio</taxon>
    </lineage>
</organism>
<gene>
    <name evidence="1" type="ORF">ACGRQ9_01775</name>
</gene>
<keyword evidence="2" id="KW-1185">Reference proteome</keyword>
<protein>
    <recommendedName>
        <fullName evidence="3">Lipoprotein</fullName>
    </recommendedName>
</protein>
<dbReference type="Proteomes" id="UP001607151">
    <property type="component" value="Unassembled WGS sequence"/>
</dbReference>
<sequence length="243" mass="25515">MFNKKAVSTLSITIALILAGCGGNDSDGTSSSDGTSDAGKSITAIDGYLSAADVYVDRNENTVADTDEYLGLTDDSGVFVIPESDSEYDVIIKAIAGQTSDSDKAGKLTASFDFIAPSSASYITPYSTIAYQNNMSLSELATQLGVDESILSGDYVKSKADGSDSAKKIHALARSLTLRIGDGADQEALLSDSKDILTQLNDAINNGTDLDDIVITKTDDGFEVTEAPKTVEDYFKGVYGFNG</sequence>
<name>A0ABW7IRK1_9VIBR</name>
<proteinExistence type="predicted"/>
<dbReference type="PROSITE" id="PS51257">
    <property type="entry name" value="PROKAR_LIPOPROTEIN"/>
    <property type="match status" value="1"/>
</dbReference>
<dbReference type="RefSeq" id="WP_394607183.1">
    <property type="nucleotide sequence ID" value="NZ_JBIHSJ010000001.1"/>
</dbReference>
<comment type="caution">
    <text evidence="1">The sequence shown here is derived from an EMBL/GenBank/DDBJ whole genome shotgun (WGS) entry which is preliminary data.</text>
</comment>
<evidence type="ECO:0000313" key="2">
    <source>
        <dbReference type="Proteomes" id="UP001607151"/>
    </source>
</evidence>
<dbReference type="EMBL" id="JBIHSN010000002">
    <property type="protein sequence ID" value="MFH0264267.1"/>
    <property type="molecule type" value="Genomic_DNA"/>
</dbReference>
<accession>A0ABW7IRK1</accession>
<evidence type="ECO:0000313" key="1">
    <source>
        <dbReference type="EMBL" id="MFH0264267.1"/>
    </source>
</evidence>